<dbReference type="GO" id="GO:0006508">
    <property type="term" value="P:proteolysis"/>
    <property type="evidence" value="ECO:0007669"/>
    <property type="project" value="InterPro"/>
</dbReference>
<keyword evidence="2" id="KW-0472">Membrane</keyword>
<dbReference type="InterPro" id="IPR052920">
    <property type="entry name" value="DNA-binding_regulatory"/>
</dbReference>
<protein>
    <submittedName>
        <fullName evidence="4">Alpha/beta hydrolase</fullName>
    </submittedName>
</protein>
<dbReference type="EMBL" id="BRLB01000019">
    <property type="protein sequence ID" value="GKX31625.1"/>
    <property type="molecule type" value="Genomic_DNA"/>
</dbReference>
<dbReference type="InterPro" id="IPR001375">
    <property type="entry name" value="Peptidase_S9_cat"/>
</dbReference>
<dbReference type="PANTHER" id="PTHR43358">
    <property type="entry name" value="ALPHA/BETA-HYDROLASE"/>
    <property type="match status" value="1"/>
</dbReference>
<sequence>MKKKRILIVILIILIIFVGIIIYGSNYFYNIAIARNKKTFLASNPDLKKKESDKKDTQPTPIPKKSVPWVEEQNYQTIEITSDDNLKLKAYYLKATEPSNKLVILAHGYTSKGKDMGFLGKFYNEDLGYNILMPDDRGHGDSEGDYIGFGWPDRKDYVKWIELMIEKLGENCEIVLHGISMGGATVMMVSGEKLPEQVKAIVEDCGYTSVFDQLSYQFSRMYHLPEFPLLHTTSLLTKVKAGYNFWEASSIKQVEKSKTPILFIHGTEDTFVPYEMVNELYESCNSEKDLFIVEGAGHGACYSTDKEGYENKVREFLRKFIEY</sequence>
<gene>
    <name evidence="4" type="ORF">SH1V18_41050</name>
</gene>
<dbReference type="Gene3D" id="3.40.50.1820">
    <property type="entry name" value="alpha/beta hydrolase"/>
    <property type="match status" value="1"/>
</dbReference>
<feature type="domain" description="Peptidase S9 prolyl oligopeptidase catalytic" evidence="3">
    <location>
        <begin position="126"/>
        <end position="319"/>
    </location>
</feature>
<keyword evidence="5" id="KW-1185">Reference proteome</keyword>
<dbReference type="Proteomes" id="UP001144256">
    <property type="component" value="Unassembled WGS sequence"/>
</dbReference>
<comment type="caution">
    <text evidence="4">The sequence shown here is derived from an EMBL/GenBank/DDBJ whole genome shotgun (WGS) entry which is preliminary data.</text>
</comment>
<dbReference type="PANTHER" id="PTHR43358:SF4">
    <property type="entry name" value="ALPHA_BETA HYDROLASE FOLD-1 DOMAIN-CONTAINING PROTEIN"/>
    <property type="match status" value="1"/>
</dbReference>
<dbReference type="Pfam" id="PF00326">
    <property type="entry name" value="Peptidase_S9"/>
    <property type="match status" value="1"/>
</dbReference>
<feature type="compositionally biased region" description="Basic and acidic residues" evidence="1">
    <location>
        <begin position="47"/>
        <end position="57"/>
    </location>
</feature>
<dbReference type="GO" id="GO:0008236">
    <property type="term" value="F:serine-type peptidase activity"/>
    <property type="evidence" value="ECO:0007669"/>
    <property type="project" value="InterPro"/>
</dbReference>
<dbReference type="SUPFAM" id="SSF53474">
    <property type="entry name" value="alpha/beta-Hydrolases"/>
    <property type="match status" value="1"/>
</dbReference>
<name>A0A9W5YFL9_9FIRM</name>
<evidence type="ECO:0000259" key="3">
    <source>
        <dbReference type="Pfam" id="PF00326"/>
    </source>
</evidence>
<accession>A0A9W5YFL9</accession>
<dbReference type="InterPro" id="IPR029058">
    <property type="entry name" value="AB_hydrolase_fold"/>
</dbReference>
<evidence type="ECO:0000256" key="1">
    <source>
        <dbReference type="SAM" id="MobiDB-lite"/>
    </source>
</evidence>
<evidence type="ECO:0000313" key="5">
    <source>
        <dbReference type="Proteomes" id="UP001144256"/>
    </source>
</evidence>
<dbReference type="AlphaFoldDB" id="A0A9W5YFL9"/>
<feature type="region of interest" description="Disordered" evidence="1">
    <location>
        <begin position="47"/>
        <end position="66"/>
    </location>
</feature>
<keyword evidence="2" id="KW-1133">Transmembrane helix</keyword>
<evidence type="ECO:0000256" key="2">
    <source>
        <dbReference type="SAM" id="Phobius"/>
    </source>
</evidence>
<organism evidence="4 5">
    <name type="scientific">Vallitalea longa</name>
    <dbReference type="NCBI Taxonomy" id="2936439"/>
    <lineage>
        <taxon>Bacteria</taxon>
        <taxon>Bacillati</taxon>
        <taxon>Bacillota</taxon>
        <taxon>Clostridia</taxon>
        <taxon>Lachnospirales</taxon>
        <taxon>Vallitaleaceae</taxon>
        <taxon>Vallitalea</taxon>
    </lineage>
</organism>
<proteinExistence type="predicted"/>
<keyword evidence="2" id="KW-0812">Transmembrane</keyword>
<dbReference type="RefSeq" id="WP_281818810.1">
    <property type="nucleotide sequence ID" value="NZ_BRLB01000019.1"/>
</dbReference>
<keyword evidence="4" id="KW-0378">Hydrolase</keyword>
<feature type="transmembrane region" description="Helical" evidence="2">
    <location>
        <begin position="7"/>
        <end position="29"/>
    </location>
</feature>
<evidence type="ECO:0000313" key="4">
    <source>
        <dbReference type="EMBL" id="GKX31625.1"/>
    </source>
</evidence>
<reference evidence="4" key="1">
    <citation type="submission" date="2022-06" db="EMBL/GenBank/DDBJ databases">
        <title>Vallitalea longa sp. nov., an anaerobic bacterium isolated from marine sediment.</title>
        <authorList>
            <person name="Hirano S."/>
            <person name="Terahara T."/>
            <person name="Mori K."/>
            <person name="Hamada M."/>
            <person name="Matsumoto R."/>
            <person name="Kobayashi T."/>
        </authorList>
    </citation>
    <scope>NUCLEOTIDE SEQUENCE</scope>
    <source>
        <strain evidence="4">SH18-1</strain>
    </source>
</reference>